<evidence type="ECO:0000256" key="8">
    <source>
        <dbReference type="ARBA" id="ARBA00022967"/>
    </source>
</evidence>
<keyword evidence="4" id="KW-0762">Sugar transport</keyword>
<dbReference type="CDD" id="cd03216">
    <property type="entry name" value="ABC_Carb_Monos_I"/>
    <property type="match status" value="1"/>
</dbReference>
<feature type="domain" description="ABC transporter" evidence="10">
    <location>
        <begin position="259"/>
        <end position="501"/>
    </location>
</feature>
<dbReference type="InterPro" id="IPR027417">
    <property type="entry name" value="P-loop_NTPase"/>
</dbReference>
<dbReference type="EC" id="3.6.3.17" evidence="11"/>
<keyword evidence="9" id="KW-0472">Membrane</keyword>
<dbReference type="InterPro" id="IPR003439">
    <property type="entry name" value="ABC_transporter-like_ATP-bd"/>
</dbReference>
<dbReference type="CDD" id="cd03215">
    <property type="entry name" value="ABC_Carb_Monos_II"/>
    <property type="match status" value="1"/>
</dbReference>
<dbReference type="FunFam" id="3.40.50.300:FF:000127">
    <property type="entry name" value="Ribose import ATP-binding protein RbsA"/>
    <property type="match status" value="1"/>
</dbReference>
<dbReference type="InterPro" id="IPR050107">
    <property type="entry name" value="ABC_carbohydrate_import_ATPase"/>
</dbReference>
<dbReference type="OrthoDB" id="9771863at2"/>
<dbReference type="PROSITE" id="PS00211">
    <property type="entry name" value="ABC_TRANSPORTER_1"/>
    <property type="match status" value="1"/>
</dbReference>
<dbReference type="InterPro" id="IPR017871">
    <property type="entry name" value="ABC_transporter-like_CS"/>
</dbReference>
<evidence type="ECO:0000313" key="11">
    <source>
        <dbReference type="EMBL" id="QEG32750.1"/>
    </source>
</evidence>
<organism evidence="11 12">
    <name type="scientific">Bythopirellula goksoeyrii</name>
    <dbReference type="NCBI Taxonomy" id="1400387"/>
    <lineage>
        <taxon>Bacteria</taxon>
        <taxon>Pseudomonadati</taxon>
        <taxon>Planctomycetota</taxon>
        <taxon>Planctomycetia</taxon>
        <taxon>Pirellulales</taxon>
        <taxon>Lacipirellulaceae</taxon>
        <taxon>Bythopirellula</taxon>
    </lineage>
</organism>
<evidence type="ECO:0000256" key="9">
    <source>
        <dbReference type="ARBA" id="ARBA00023136"/>
    </source>
</evidence>
<evidence type="ECO:0000256" key="4">
    <source>
        <dbReference type="ARBA" id="ARBA00022597"/>
    </source>
</evidence>
<keyword evidence="6" id="KW-0547">Nucleotide-binding</keyword>
<keyword evidence="3" id="KW-1003">Cell membrane</keyword>
<dbReference type="Proteomes" id="UP000323917">
    <property type="component" value="Chromosome"/>
</dbReference>
<comment type="subcellular location">
    <subcellularLocation>
        <location evidence="1">Cell membrane</location>
        <topology evidence="1">Peripheral membrane protein</topology>
    </subcellularLocation>
</comment>
<dbReference type="InterPro" id="IPR003593">
    <property type="entry name" value="AAA+_ATPase"/>
</dbReference>
<evidence type="ECO:0000256" key="5">
    <source>
        <dbReference type="ARBA" id="ARBA00022737"/>
    </source>
</evidence>
<dbReference type="GO" id="GO:0005886">
    <property type="term" value="C:plasma membrane"/>
    <property type="evidence" value="ECO:0007669"/>
    <property type="project" value="UniProtKB-SubCell"/>
</dbReference>
<keyword evidence="7 11" id="KW-0067">ATP-binding</keyword>
<keyword evidence="12" id="KW-1185">Reference proteome</keyword>
<dbReference type="PROSITE" id="PS50893">
    <property type="entry name" value="ABC_TRANSPORTER_2"/>
    <property type="match status" value="2"/>
</dbReference>
<feature type="domain" description="ABC transporter" evidence="10">
    <location>
        <begin position="10"/>
        <end position="245"/>
    </location>
</feature>
<evidence type="ECO:0000256" key="1">
    <source>
        <dbReference type="ARBA" id="ARBA00004202"/>
    </source>
</evidence>
<evidence type="ECO:0000313" key="12">
    <source>
        <dbReference type="Proteomes" id="UP000323917"/>
    </source>
</evidence>
<keyword evidence="11" id="KW-0378">Hydrolase</keyword>
<dbReference type="EMBL" id="CP042913">
    <property type="protein sequence ID" value="QEG32750.1"/>
    <property type="molecule type" value="Genomic_DNA"/>
</dbReference>
<dbReference type="AlphaFoldDB" id="A0A5B9Q4S7"/>
<dbReference type="Gene3D" id="3.40.50.300">
    <property type="entry name" value="P-loop containing nucleotide triphosphate hydrolases"/>
    <property type="match status" value="2"/>
</dbReference>
<accession>A0A5B9Q4S7</accession>
<evidence type="ECO:0000256" key="2">
    <source>
        <dbReference type="ARBA" id="ARBA00022448"/>
    </source>
</evidence>
<dbReference type="SUPFAM" id="SSF52540">
    <property type="entry name" value="P-loop containing nucleoside triphosphate hydrolases"/>
    <property type="match status" value="2"/>
</dbReference>
<protein>
    <submittedName>
        <fullName evidence="11">Arabinose import ATP-binding protein AraG</fullName>
        <ecNumber evidence="11">3.6.3.17</ecNumber>
    </submittedName>
</protein>
<evidence type="ECO:0000256" key="3">
    <source>
        <dbReference type="ARBA" id="ARBA00022475"/>
    </source>
</evidence>
<proteinExistence type="predicted"/>
<dbReference type="SMART" id="SM00382">
    <property type="entry name" value="AAA"/>
    <property type="match status" value="2"/>
</dbReference>
<dbReference type="Pfam" id="PF00005">
    <property type="entry name" value="ABC_tran"/>
    <property type="match status" value="2"/>
</dbReference>
<sequence length="510" mass="54792">MEKSPPSSILEAQDVSKVYGGVQALDNVSLSLQSGEILAVVGENGAGKSTLMKILAGVVQPSSGTILIEGKPTRLADVTQALDCGIALIHQELNLAPNLDVGANICLGREPSKFGFVDRKSVTGRAQLHLARLGLHLPPSTRLDSLSIGMQQLVEIAKALSVDAKILILDEPTSSLSQQEAEQLFVVLRQLRSKGVGICYISHRLNEVTDLADRVVVLRDGKCVGELSHSEIDRERIVQMMVGRDISQFYQRKPHTAGAKAIDVKSLRTARYPNVALDFAVRAGEIVGLAGLVGAGRTELLTTLFGITPQVDGEIFLEGESYSPKNASDAISSGVVLAPEDRRLSGLHLQKGVRWNLSLASLSQALSRCGFIRRQAETELCKKVISDYGIKTAGLESQVGHMSGGNQQKVVLGKWLAREPRLLLLDEPTRGIDVGSKSEIYGLMHDLAGKGVAILFASSDMEEIVGLSDRVLVMHQGQIAGELKREDFNEEAIMRLAVGSSTKQLAAESA</sequence>
<keyword evidence="5" id="KW-0677">Repeat</keyword>
<dbReference type="PANTHER" id="PTHR43790">
    <property type="entry name" value="CARBOHYDRATE TRANSPORT ATP-BINDING PROTEIN MG119-RELATED"/>
    <property type="match status" value="1"/>
</dbReference>
<dbReference type="KEGG" id="bgok:Pr1d_00090"/>
<dbReference type="RefSeq" id="WP_148071589.1">
    <property type="nucleotide sequence ID" value="NZ_CP042913.1"/>
</dbReference>
<dbReference type="GO" id="GO:0016887">
    <property type="term" value="F:ATP hydrolysis activity"/>
    <property type="evidence" value="ECO:0007669"/>
    <property type="project" value="InterPro"/>
</dbReference>
<name>A0A5B9Q4S7_9BACT</name>
<dbReference type="PANTHER" id="PTHR43790:SF3">
    <property type="entry name" value="D-ALLOSE IMPORT ATP-BINDING PROTEIN ALSA-RELATED"/>
    <property type="match status" value="1"/>
</dbReference>
<evidence type="ECO:0000256" key="7">
    <source>
        <dbReference type="ARBA" id="ARBA00022840"/>
    </source>
</evidence>
<gene>
    <name evidence="11" type="primary">araG</name>
    <name evidence="11" type="ORF">Pr1d_00090</name>
</gene>
<evidence type="ECO:0000259" key="10">
    <source>
        <dbReference type="PROSITE" id="PS50893"/>
    </source>
</evidence>
<dbReference type="GO" id="GO:0005524">
    <property type="term" value="F:ATP binding"/>
    <property type="evidence" value="ECO:0007669"/>
    <property type="project" value="UniProtKB-KW"/>
</dbReference>
<keyword evidence="2" id="KW-0813">Transport</keyword>
<reference evidence="11 12" key="1">
    <citation type="submission" date="2019-08" db="EMBL/GenBank/DDBJ databases">
        <title>Deep-cultivation of Planctomycetes and their phenomic and genomic characterization uncovers novel biology.</title>
        <authorList>
            <person name="Wiegand S."/>
            <person name="Jogler M."/>
            <person name="Boedeker C."/>
            <person name="Pinto D."/>
            <person name="Vollmers J."/>
            <person name="Rivas-Marin E."/>
            <person name="Kohn T."/>
            <person name="Peeters S.H."/>
            <person name="Heuer A."/>
            <person name="Rast P."/>
            <person name="Oberbeckmann S."/>
            <person name="Bunk B."/>
            <person name="Jeske O."/>
            <person name="Meyerdierks A."/>
            <person name="Storesund J.E."/>
            <person name="Kallscheuer N."/>
            <person name="Luecker S."/>
            <person name="Lage O.M."/>
            <person name="Pohl T."/>
            <person name="Merkel B.J."/>
            <person name="Hornburger P."/>
            <person name="Mueller R.-W."/>
            <person name="Bruemmer F."/>
            <person name="Labrenz M."/>
            <person name="Spormann A.M."/>
            <person name="Op den Camp H."/>
            <person name="Overmann J."/>
            <person name="Amann R."/>
            <person name="Jetten M.S.M."/>
            <person name="Mascher T."/>
            <person name="Medema M.H."/>
            <person name="Devos D.P."/>
            <person name="Kaster A.-K."/>
            <person name="Ovreas L."/>
            <person name="Rohde M."/>
            <person name="Galperin M.Y."/>
            <person name="Jogler C."/>
        </authorList>
    </citation>
    <scope>NUCLEOTIDE SEQUENCE [LARGE SCALE GENOMIC DNA]</scope>
    <source>
        <strain evidence="11 12">Pr1d</strain>
    </source>
</reference>
<evidence type="ECO:0000256" key="6">
    <source>
        <dbReference type="ARBA" id="ARBA00022741"/>
    </source>
</evidence>
<keyword evidence="8" id="KW-1278">Translocase</keyword>